<dbReference type="GO" id="GO:0003676">
    <property type="term" value="F:nucleic acid binding"/>
    <property type="evidence" value="ECO:0007669"/>
    <property type="project" value="InterPro"/>
</dbReference>
<protein>
    <recommendedName>
        <fullName evidence="1">site-specific DNA-methyltransferase (adenine-specific)</fullName>
        <ecNumber evidence="1">2.1.1.72</ecNumber>
    </recommendedName>
</protein>
<keyword evidence="3" id="KW-0808">Transferase</keyword>
<name>A0AAD0QIF5_9BACT</name>
<dbReference type="KEGG" id="atp:ATR_0593"/>
<keyword evidence="4" id="KW-0949">S-adenosyl-L-methionine</keyword>
<dbReference type="REBASE" id="265012">
    <property type="entry name" value="M.Atr25534ORF593P"/>
</dbReference>
<evidence type="ECO:0000313" key="8">
    <source>
        <dbReference type="EMBL" id="RXJ90006.1"/>
    </source>
</evidence>
<keyword evidence="2 7" id="KW-0489">Methyltransferase</keyword>
<dbReference type="EMBL" id="CP031367">
    <property type="protein sequence ID" value="AXK48463.1"/>
    <property type="molecule type" value="Genomic_DNA"/>
</dbReference>
<reference evidence="8 10" key="1">
    <citation type="submission" date="2017-10" db="EMBL/GenBank/DDBJ databases">
        <title>Genomics of the genus Arcobacter.</title>
        <authorList>
            <person name="Perez-Cataluna A."/>
            <person name="Figueras M.J."/>
        </authorList>
    </citation>
    <scope>NUCLEOTIDE SEQUENCE [LARGE SCALE GENOMIC DNA]</scope>
    <source>
        <strain evidence="8 10">LMG 25534</strain>
    </source>
</reference>
<dbReference type="InterPro" id="IPR002052">
    <property type="entry name" value="DNA_methylase_N6_adenine_CS"/>
</dbReference>
<gene>
    <name evidence="7" type="ORF">ATR_0593</name>
    <name evidence="8" type="ORF">CRU87_07960</name>
</gene>
<reference evidence="7 9" key="2">
    <citation type="submission" date="2018-07" db="EMBL/GenBank/DDBJ databases">
        <title>Complete genome of the Arcobacter trophiarum type strain LMG 25534.</title>
        <authorList>
            <person name="Miller W.G."/>
            <person name="Yee E."/>
        </authorList>
    </citation>
    <scope>NUCLEOTIDE SEQUENCE [LARGE SCALE GENOMIC DNA]</scope>
    <source>
        <strain evidence="7 9">LMG 25534</strain>
    </source>
</reference>
<evidence type="ECO:0000256" key="2">
    <source>
        <dbReference type="ARBA" id="ARBA00022603"/>
    </source>
</evidence>
<evidence type="ECO:0000256" key="3">
    <source>
        <dbReference type="ARBA" id="ARBA00022679"/>
    </source>
</evidence>
<evidence type="ECO:0000256" key="1">
    <source>
        <dbReference type="ARBA" id="ARBA00011900"/>
    </source>
</evidence>
<dbReference type="PANTHER" id="PTHR33841">
    <property type="entry name" value="DNA METHYLTRANSFERASE YEEA-RELATED"/>
    <property type="match status" value="1"/>
</dbReference>
<dbReference type="InterPro" id="IPR029063">
    <property type="entry name" value="SAM-dependent_MTases_sf"/>
</dbReference>
<organism evidence="7 9">
    <name type="scientific">Aliarcobacter trophiarum LMG 25534</name>
    <dbReference type="NCBI Taxonomy" id="1032241"/>
    <lineage>
        <taxon>Bacteria</taxon>
        <taxon>Pseudomonadati</taxon>
        <taxon>Campylobacterota</taxon>
        <taxon>Epsilonproteobacteria</taxon>
        <taxon>Campylobacterales</taxon>
        <taxon>Arcobacteraceae</taxon>
        <taxon>Aliarcobacter</taxon>
    </lineage>
</organism>
<dbReference type="GO" id="GO:0006304">
    <property type="term" value="P:DNA modification"/>
    <property type="evidence" value="ECO:0007669"/>
    <property type="project" value="InterPro"/>
</dbReference>
<dbReference type="AlphaFoldDB" id="A0AAD0QIF5"/>
<sequence length="613" mass="72076">MNKQIKEYLKNYSNDLNIVNKLIVSAYLEFNNLKAIKNKHILELLSGNDKKEIDNFLKLIYNHSEIFSFEDVINLFEITIPSSDIVVNGAIYTPKYIRDYIINNSVNKLDINERIKIADIACGSGAFLYTVAKYLKEKTKSSLFDIYKKNIFGLDIAEYAIERTKILLTLYAITLGEDIEQFEFNLFSGNALSFDWNEKYIGFNGFDSIVGNPPYVRTKNLDNGSKSLLKNWKVANSGNPDLYIPFFEIGIKYLKENGYLGYITINTFKKSVNARELRKFLNKESLKLSILDFGSYQIFDNKMTYTCIVLIQKNISEYITYAKISPDSIKFSRKFNFTEIDYNILDDHKGWLLADENIFKNINIIENTGIPLGRKNLIKNGIATLQNSLYIFKPYKEDKKYFYMEYNNEEYKIERAICRDIIKPNKLKTSEEIEKLTEKIIFPYNVKNRFASVIDESFLESTYPYTYKYLLKHKDLLLQRDKNKDKKYKWFEFGRSQSINDYGKKLLFPYMSNKPYFVYTNDENLMFYAGYAIYGESEIELKIIEKILKSKVFWYYIEHTSKPYSSKYFALAKNYVKDFGICELTDDEKVFLLKQNSKDKIDNFLISKYGILI</sequence>
<evidence type="ECO:0000313" key="9">
    <source>
        <dbReference type="Proteomes" id="UP000254504"/>
    </source>
</evidence>
<dbReference type="Proteomes" id="UP000254504">
    <property type="component" value="Chromosome"/>
</dbReference>
<dbReference type="PROSITE" id="PS00092">
    <property type="entry name" value="N6_MTASE"/>
    <property type="match status" value="1"/>
</dbReference>
<dbReference type="Pfam" id="PF07669">
    <property type="entry name" value="Eco57I"/>
    <property type="match status" value="1"/>
</dbReference>
<evidence type="ECO:0000256" key="4">
    <source>
        <dbReference type="ARBA" id="ARBA00022691"/>
    </source>
</evidence>
<evidence type="ECO:0000313" key="7">
    <source>
        <dbReference type="EMBL" id="AXK48463.1"/>
    </source>
</evidence>
<dbReference type="PANTHER" id="PTHR33841:SF1">
    <property type="entry name" value="DNA METHYLTRANSFERASE A"/>
    <property type="match status" value="1"/>
</dbReference>
<feature type="domain" description="Type II methyltransferase M.TaqI-like" evidence="6">
    <location>
        <begin position="149"/>
        <end position="299"/>
    </location>
</feature>
<dbReference type="Gene3D" id="3.40.50.150">
    <property type="entry name" value="Vaccinia Virus protein VP39"/>
    <property type="match status" value="1"/>
</dbReference>
<dbReference type="EC" id="2.1.1.72" evidence="1"/>
<keyword evidence="10" id="KW-1185">Reference proteome</keyword>
<dbReference type="EMBL" id="PDKD01000014">
    <property type="protein sequence ID" value="RXJ90006.1"/>
    <property type="molecule type" value="Genomic_DNA"/>
</dbReference>
<dbReference type="InterPro" id="IPR050953">
    <property type="entry name" value="N4_N6_ade-DNA_methylase"/>
</dbReference>
<dbReference type="GO" id="GO:0009007">
    <property type="term" value="F:site-specific DNA-methyltransferase (adenine-specific) activity"/>
    <property type="evidence" value="ECO:0007669"/>
    <property type="project" value="UniProtKB-EC"/>
</dbReference>
<accession>A0AAD0QIF5</accession>
<dbReference type="CDD" id="cd02440">
    <property type="entry name" value="AdoMet_MTases"/>
    <property type="match status" value="1"/>
</dbReference>
<dbReference type="InterPro" id="IPR011639">
    <property type="entry name" value="MethylTrfase_TaqI-like_dom"/>
</dbReference>
<comment type="catalytic activity">
    <reaction evidence="5">
        <text>a 2'-deoxyadenosine in DNA + S-adenosyl-L-methionine = an N(6)-methyl-2'-deoxyadenosine in DNA + S-adenosyl-L-homocysteine + H(+)</text>
        <dbReference type="Rhea" id="RHEA:15197"/>
        <dbReference type="Rhea" id="RHEA-COMP:12418"/>
        <dbReference type="Rhea" id="RHEA-COMP:12419"/>
        <dbReference type="ChEBI" id="CHEBI:15378"/>
        <dbReference type="ChEBI" id="CHEBI:57856"/>
        <dbReference type="ChEBI" id="CHEBI:59789"/>
        <dbReference type="ChEBI" id="CHEBI:90615"/>
        <dbReference type="ChEBI" id="CHEBI:90616"/>
        <dbReference type="EC" id="2.1.1.72"/>
    </reaction>
</comment>
<dbReference type="GO" id="GO:0032259">
    <property type="term" value="P:methylation"/>
    <property type="evidence" value="ECO:0007669"/>
    <property type="project" value="UniProtKB-KW"/>
</dbReference>
<dbReference type="PRINTS" id="PR00507">
    <property type="entry name" value="N12N6MTFRASE"/>
</dbReference>
<evidence type="ECO:0000313" key="10">
    <source>
        <dbReference type="Proteomes" id="UP000289132"/>
    </source>
</evidence>
<evidence type="ECO:0000259" key="6">
    <source>
        <dbReference type="Pfam" id="PF07669"/>
    </source>
</evidence>
<evidence type="ECO:0000256" key="5">
    <source>
        <dbReference type="ARBA" id="ARBA00047942"/>
    </source>
</evidence>
<dbReference type="RefSeq" id="WP_115427997.1">
    <property type="nucleotide sequence ID" value="NZ_CP031367.1"/>
</dbReference>
<dbReference type="SUPFAM" id="SSF53335">
    <property type="entry name" value="S-adenosyl-L-methionine-dependent methyltransferases"/>
    <property type="match status" value="1"/>
</dbReference>
<proteinExistence type="predicted"/>
<dbReference type="Proteomes" id="UP000289132">
    <property type="component" value="Unassembled WGS sequence"/>
</dbReference>